<dbReference type="EMBL" id="RYZS01000002">
    <property type="protein sequence ID" value="RVU93246.1"/>
    <property type="molecule type" value="Genomic_DNA"/>
</dbReference>
<evidence type="ECO:0000259" key="11">
    <source>
        <dbReference type="PROSITE" id="PS51144"/>
    </source>
</evidence>
<evidence type="ECO:0000256" key="10">
    <source>
        <dbReference type="RuleBase" id="RU367011"/>
    </source>
</evidence>
<dbReference type="InterPro" id="IPR041891">
    <property type="entry name" value="Alpha_CA_prokaryot-like"/>
</dbReference>
<name>A0A437UHX5_ENTAV</name>
<evidence type="ECO:0000313" key="12">
    <source>
        <dbReference type="EMBL" id="RVU93246.1"/>
    </source>
</evidence>
<organism evidence="12 13">
    <name type="scientific">Enterococcus avium</name>
    <name type="common">Streptococcus avium</name>
    <dbReference type="NCBI Taxonomy" id="33945"/>
    <lineage>
        <taxon>Bacteria</taxon>
        <taxon>Bacillati</taxon>
        <taxon>Bacillota</taxon>
        <taxon>Bacilli</taxon>
        <taxon>Lactobacillales</taxon>
        <taxon>Enterococcaceae</taxon>
        <taxon>Enterococcus</taxon>
    </lineage>
</organism>
<comment type="function">
    <text evidence="2 10">Reversible hydration of carbon dioxide.</text>
</comment>
<dbReference type="GO" id="GO:0008270">
    <property type="term" value="F:zinc ion binding"/>
    <property type="evidence" value="ECO:0007669"/>
    <property type="project" value="UniProtKB-UniRule"/>
</dbReference>
<dbReference type="InterPro" id="IPR001148">
    <property type="entry name" value="CA_dom"/>
</dbReference>
<evidence type="ECO:0000256" key="5">
    <source>
        <dbReference type="ARBA" id="ARBA00014628"/>
    </source>
</evidence>
<evidence type="ECO:0000313" key="13">
    <source>
        <dbReference type="Proteomes" id="UP000288388"/>
    </source>
</evidence>
<dbReference type="PROSITE" id="PS51144">
    <property type="entry name" value="ALPHA_CA_2"/>
    <property type="match status" value="1"/>
</dbReference>
<dbReference type="SMART" id="SM01057">
    <property type="entry name" value="Carb_anhydrase"/>
    <property type="match status" value="1"/>
</dbReference>
<dbReference type="Proteomes" id="UP000288388">
    <property type="component" value="Unassembled WGS sequence"/>
</dbReference>
<comment type="similarity">
    <text evidence="3 10">Belongs to the alpha-carbonic anhydrase family.</text>
</comment>
<dbReference type="PANTHER" id="PTHR18952">
    <property type="entry name" value="CARBONIC ANHYDRASE"/>
    <property type="match status" value="1"/>
</dbReference>
<gene>
    <name evidence="12" type="ORF">EK398_22760</name>
</gene>
<dbReference type="PANTHER" id="PTHR18952:SF265">
    <property type="entry name" value="CARBONIC ANHYDRASE"/>
    <property type="match status" value="1"/>
</dbReference>
<dbReference type="Pfam" id="PF00194">
    <property type="entry name" value="Carb_anhydrase"/>
    <property type="match status" value="1"/>
</dbReference>
<comment type="catalytic activity">
    <reaction evidence="9 10">
        <text>hydrogencarbonate + H(+) = CO2 + H2O</text>
        <dbReference type="Rhea" id="RHEA:10748"/>
        <dbReference type="ChEBI" id="CHEBI:15377"/>
        <dbReference type="ChEBI" id="CHEBI:15378"/>
        <dbReference type="ChEBI" id="CHEBI:16526"/>
        <dbReference type="ChEBI" id="CHEBI:17544"/>
        <dbReference type="EC" id="4.2.1.1"/>
    </reaction>
</comment>
<keyword evidence="8 10" id="KW-0456">Lyase</keyword>
<protein>
    <recommendedName>
        <fullName evidence="5 10">Carbonic anhydrase</fullName>
        <ecNumber evidence="4 10">4.2.1.1</ecNumber>
    </recommendedName>
</protein>
<keyword evidence="6 10" id="KW-0479">Metal-binding</keyword>
<keyword evidence="7 10" id="KW-0862">Zinc</keyword>
<dbReference type="CDD" id="cd03124">
    <property type="entry name" value="alpha_CA_prokaryotic_like"/>
    <property type="match status" value="1"/>
</dbReference>
<dbReference type="InterPro" id="IPR023561">
    <property type="entry name" value="Carbonic_anhydrase_a-class"/>
</dbReference>
<feature type="domain" description="Alpha-carbonic anhydrase" evidence="11">
    <location>
        <begin position="1"/>
        <end position="214"/>
    </location>
</feature>
<dbReference type="AlphaFoldDB" id="A0A437UHX5"/>
<evidence type="ECO:0000256" key="8">
    <source>
        <dbReference type="ARBA" id="ARBA00023239"/>
    </source>
</evidence>
<evidence type="ECO:0000256" key="2">
    <source>
        <dbReference type="ARBA" id="ARBA00002904"/>
    </source>
</evidence>
<reference evidence="12 13" key="1">
    <citation type="submission" date="2018-12" db="EMBL/GenBank/DDBJ databases">
        <title>A novel vanA-carrying plasmid in a clinical isolate of Enterococcus avium.</title>
        <authorList>
            <person name="Bernasconi O.J."/>
            <person name="Luzzaro F."/>
            <person name="Endimiani A."/>
        </authorList>
    </citation>
    <scope>NUCLEOTIDE SEQUENCE [LARGE SCALE GENOMIC DNA]</scope>
    <source>
        <strain evidence="12 13">LC0559/18</strain>
    </source>
</reference>
<evidence type="ECO:0000256" key="4">
    <source>
        <dbReference type="ARBA" id="ARBA00012925"/>
    </source>
</evidence>
<dbReference type="RefSeq" id="WP_127979886.1">
    <property type="nucleotide sequence ID" value="NZ_JBPFMR010000101.1"/>
</dbReference>
<comment type="cofactor">
    <cofactor evidence="1 10">
        <name>Zn(2+)</name>
        <dbReference type="ChEBI" id="CHEBI:29105"/>
    </cofactor>
</comment>
<evidence type="ECO:0000256" key="3">
    <source>
        <dbReference type="ARBA" id="ARBA00010718"/>
    </source>
</evidence>
<evidence type="ECO:0000256" key="6">
    <source>
        <dbReference type="ARBA" id="ARBA00022723"/>
    </source>
</evidence>
<accession>A0A437UHX5</accession>
<proteinExistence type="inferred from homology"/>
<evidence type="ECO:0000256" key="9">
    <source>
        <dbReference type="ARBA" id="ARBA00048348"/>
    </source>
</evidence>
<dbReference type="InterPro" id="IPR036398">
    <property type="entry name" value="CA_dom_sf"/>
</dbReference>
<evidence type="ECO:0000256" key="7">
    <source>
        <dbReference type="ARBA" id="ARBA00022833"/>
    </source>
</evidence>
<dbReference type="EC" id="4.2.1.1" evidence="4 10"/>
<dbReference type="InterPro" id="IPR018338">
    <property type="entry name" value="Carbonic_anhydrase_a-class_CS"/>
</dbReference>
<comment type="caution">
    <text evidence="12">The sequence shown here is derived from an EMBL/GenBank/DDBJ whole genome shotgun (WGS) entry which is preliminary data.</text>
</comment>
<dbReference type="Gene3D" id="3.10.200.10">
    <property type="entry name" value="Alpha carbonic anhydrase"/>
    <property type="match status" value="1"/>
</dbReference>
<sequence length="214" mass="24633">MKAEFLIDYCHQDDWQPQGGLRQSPIDIQTSLVQDNDETLATIQVNFSDKTATFFNNGQNLQLLGVGEATFNKRLFHFVQMHFHADSEHHINGKSFPLEGHFLFQSHSGVVAVIGVFYQAGEYNSDFESILNQYDQQKGEGTFSVDELIPENKSYYHYIGSLTTPPLTEGVEWYVMKNVLEVSAEQLLRFIDIHGRNNRECQLINERKVFSYNE</sequence>
<dbReference type="PROSITE" id="PS00162">
    <property type="entry name" value="ALPHA_CA_1"/>
    <property type="match status" value="1"/>
</dbReference>
<dbReference type="SUPFAM" id="SSF51069">
    <property type="entry name" value="Carbonic anhydrase"/>
    <property type="match status" value="1"/>
</dbReference>
<evidence type="ECO:0000256" key="1">
    <source>
        <dbReference type="ARBA" id="ARBA00001947"/>
    </source>
</evidence>
<dbReference type="GO" id="GO:0004089">
    <property type="term" value="F:carbonate dehydratase activity"/>
    <property type="evidence" value="ECO:0007669"/>
    <property type="project" value="UniProtKB-UniRule"/>
</dbReference>